<dbReference type="GO" id="GO:0051262">
    <property type="term" value="P:protein tetramerization"/>
    <property type="evidence" value="ECO:0007669"/>
    <property type="project" value="InterPro"/>
</dbReference>
<comment type="similarity">
    <text evidence="1 13">Belongs to the p53 family.</text>
</comment>
<evidence type="ECO:0000256" key="12">
    <source>
        <dbReference type="PIRSR" id="PIRSR602117-3"/>
    </source>
</evidence>
<dbReference type="PRINTS" id="PR00386">
    <property type="entry name" value="P53SUPPRESSR"/>
</dbReference>
<keyword evidence="8 13" id="KW-0804">Transcription</keyword>
<dbReference type="GO" id="GO:0000978">
    <property type="term" value="F:RNA polymerase II cis-regulatory region sequence-specific DNA binding"/>
    <property type="evidence" value="ECO:0007669"/>
    <property type="project" value="TreeGrafter"/>
</dbReference>
<evidence type="ECO:0000256" key="14">
    <source>
        <dbReference type="SAM" id="MobiDB-lite"/>
    </source>
</evidence>
<evidence type="ECO:0000256" key="2">
    <source>
        <dbReference type="ARBA" id="ARBA00022703"/>
    </source>
</evidence>
<evidence type="ECO:0000256" key="10">
    <source>
        <dbReference type="PIRSR" id="PIRSR602117-1"/>
    </source>
</evidence>
<feature type="compositionally biased region" description="Basic and acidic residues" evidence="14">
    <location>
        <begin position="305"/>
        <end position="321"/>
    </location>
</feature>
<feature type="binding site" evidence="10">
    <location>
        <position position="258"/>
    </location>
    <ligand>
        <name>Zn(2+)</name>
        <dbReference type="ChEBI" id="CHEBI:29105"/>
    </ligand>
</feature>
<dbReference type="GO" id="GO:0000981">
    <property type="term" value="F:DNA-binding transcription factor activity, RNA polymerase II-specific"/>
    <property type="evidence" value="ECO:0007669"/>
    <property type="project" value="TreeGrafter"/>
</dbReference>
<dbReference type="Gene3D" id="2.60.40.720">
    <property type="match status" value="1"/>
</dbReference>
<dbReference type="SUPFAM" id="SSF49417">
    <property type="entry name" value="p53-like transcription factors"/>
    <property type="match status" value="1"/>
</dbReference>
<evidence type="ECO:0000256" key="4">
    <source>
        <dbReference type="ARBA" id="ARBA00022833"/>
    </source>
</evidence>
<dbReference type="GO" id="GO:0046872">
    <property type="term" value="F:metal ion binding"/>
    <property type="evidence" value="ECO:0007669"/>
    <property type="project" value="UniProtKB-KW"/>
</dbReference>
<dbReference type="GO" id="GO:0006915">
    <property type="term" value="P:apoptotic process"/>
    <property type="evidence" value="ECO:0007669"/>
    <property type="project" value="UniProtKB-KW"/>
</dbReference>
<evidence type="ECO:0000313" key="18">
    <source>
        <dbReference type="RefSeq" id="XP_013907681.1"/>
    </source>
</evidence>
<dbReference type="SUPFAM" id="SSF47719">
    <property type="entry name" value="p53 tetramerization domain"/>
    <property type="match status" value="1"/>
</dbReference>
<dbReference type="Pfam" id="PF08563">
    <property type="entry name" value="P53_TAD"/>
    <property type="match status" value="1"/>
</dbReference>
<dbReference type="CDD" id="cd08367">
    <property type="entry name" value="P53"/>
    <property type="match status" value="1"/>
</dbReference>
<feature type="region of interest" description="Disordered" evidence="14">
    <location>
        <begin position="305"/>
        <end position="352"/>
    </location>
</feature>
<comment type="cofactor">
    <cofactor evidence="10 13">
        <name>Zn(2+)</name>
        <dbReference type="ChEBI" id="CHEBI:29105"/>
    </cofactor>
    <text evidence="10 13">Binds 1 zinc ion per subunit.</text>
</comment>
<feature type="domain" description="p53 DNA-binding" evidence="15">
    <location>
        <begin position="119"/>
        <end position="308"/>
    </location>
</feature>
<keyword evidence="6 13" id="KW-0238">DNA-binding</keyword>
<dbReference type="Pfam" id="PF00870">
    <property type="entry name" value="P53"/>
    <property type="match status" value="1"/>
</dbReference>
<feature type="binding site" evidence="10">
    <location>
        <position position="262"/>
    </location>
    <ligand>
        <name>Zn(2+)</name>
        <dbReference type="ChEBI" id="CHEBI:29105"/>
    </ligand>
</feature>
<proteinExistence type="inferred from homology"/>
<dbReference type="PANTHER" id="PTHR11447:SF16">
    <property type="entry name" value="P53 PROTEIN LONG FORM VARIANT 1"/>
    <property type="match status" value="1"/>
</dbReference>
<keyword evidence="5 13" id="KW-0805">Transcription regulation</keyword>
<feature type="compositionally biased region" description="Basic and acidic residues" evidence="14">
    <location>
        <begin position="413"/>
        <end position="422"/>
    </location>
</feature>
<dbReference type="InterPro" id="IPR036674">
    <property type="entry name" value="p53_tetramer_sf"/>
</dbReference>
<dbReference type="RefSeq" id="XP_013907681.1">
    <property type="nucleotide sequence ID" value="XM_014052206.1"/>
</dbReference>
<keyword evidence="3 10" id="KW-0479">Metal-binding</keyword>
<dbReference type="InterPro" id="IPR057064">
    <property type="entry name" value="P53_central_site"/>
</dbReference>
<feature type="binding site" evidence="10">
    <location>
        <position position="195"/>
    </location>
    <ligand>
        <name>Zn(2+)</name>
        <dbReference type="ChEBI" id="CHEBI:29105"/>
    </ligand>
</feature>
<dbReference type="GO" id="GO:0005634">
    <property type="term" value="C:nucleus"/>
    <property type="evidence" value="ECO:0007669"/>
    <property type="project" value="UniProtKB-SubCell"/>
</dbReference>
<dbReference type="Proteomes" id="UP000504617">
    <property type="component" value="Unplaced"/>
</dbReference>
<dbReference type="OrthoDB" id="5915660at2759"/>
<dbReference type="Gene3D" id="4.10.170.10">
    <property type="entry name" value="p53-like tetramerisation domain"/>
    <property type="match status" value="1"/>
</dbReference>
<keyword evidence="9 13" id="KW-0539">Nucleus</keyword>
<name>A0A6I9WZY3_9SAUR</name>
<feature type="binding site" evidence="10">
    <location>
        <position position="198"/>
    </location>
    <ligand>
        <name>Zn(2+)</name>
        <dbReference type="ChEBI" id="CHEBI:29105"/>
    </ligand>
</feature>
<keyword evidence="13" id="KW-0963">Cytoplasm</keyword>
<dbReference type="InterPro" id="IPR011615">
    <property type="entry name" value="p53_DNA-bd"/>
</dbReference>
<dbReference type="InterPro" id="IPR008967">
    <property type="entry name" value="p53-like_TF_DNA-bd_sf"/>
</dbReference>
<gene>
    <name evidence="18" type="primary">LOC106537915</name>
</gene>
<protein>
    <recommendedName>
        <fullName evidence="13">Cellular tumor antigen p53</fullName>
    </recommendedName>
</protein>
<evidence type="ECO:0000256" key="11">
    <source>
        <dbReference type="PIRSR" id="PIRSR602117-2"/>
    </source>
</evidence>
<evidence type="ECO:0000256" key="13">
    <source>
        <dbReference type="RuleBase" id="RU003304"/>
    </source>
</evidence>
<comment type="function">
    <text evidence="13">Multifunctional transcription factor that induces cell cycle arrest, DNA repair or apoptosis upon binding to its target DNA sequence. Acts as a tumor suppressor in many tumor types; induces growth arrest or apoptosis depending on the physiological circumstances and cell type. Negatively regulates cell division by controlling expression of a set of genes required for this process. One of the activated genes is an inhibitor of cyclin-dependent kinases. Apoptosis induction seems to be mediated either by stimulation of BAX and FAS antigen expression, or by repression of Bcl-2 expression.</text>
</comment>
<dbReference type="AlphaFoldDB" id="A0A6I9WZY3"/>
<accession>A0A6I9WZY3</accession>
<keyword evidence="4 10" id="KW-0862">Zinc</keyword>
<evidence type="ECO:0000256" key="7">
    <source>
        <dbReference type="ARBA" id="ARBA00023159"/>
    </source>
</evidence>
<feature type="cross-link" description="Glycyl lysine isopeptide (Lys-Gly) (interchain with G-Cter in ubiquitin)" evidence="12">
    <location>
        <position position="311"/>
    </location>
</feature>
<evidence type="ECO:0000256" key="9">
    <source>
        <dbReference type="ARBA" id="ARBA00023242"/>
    </source>
</evidence>
<dbReference type="KEGG" id="tsr:106537915"/>
<evidence type="ECO:0000259" key="15">
    <source>
        <dbReference type="Pfam" id="PF00870"/>
    </source>
</evidence>
<organism evidence="17 18">
    <name type="scientific">Thamnophis sirtalis</name>
    <dbReference type="NCBI Taxonomy" id="35019"/>
    <lineage>
        <taxon>Eukaryota</taxon>
        <taxon>Metazoa</taxon>
        <taxon>Chordata</taxon>
        <taxon>Craniata</taxon>
        <taxon>Vertebrata</taxon>
        <taxon>Euteleostomi</taxon>
        <taxon>Lepidosauria</taxon>
        <taxon>Squamata</taxon>
        <taxon>Bifurcata</taxon>
        <taxon>Unidentata</taxon>
        <taxon>Episquamata</taxon>
        <taxon>Toxicofera</taxon>
        <taxon>Serpentes</taxon>
        <taxon>Colubroidea</taxon>
        <taxon>Colubridae</taxon>
        <taxon>Natricinae</taxon>
        <taxon>Thamnophis</taxon>
    </lineage>
</organism>
<feature type="domain" description="p53 transactivation" evidence="16">
    <location>
        <begin position="12"/>
        <end position="27"/>
    </location>
</feature>
<comment type="subcellular location">
    <subcellularLocation>
        <location evidence="13">Cytoplasm</location>
    </subcellularLocation>
    <subcellularLocation>
        <location evidence="13">Nucleus</location>
    </subcellularLocation>
</comment>
<dbReference type="InterPro" id="IPR013872">
    <property type="entry name" value="p53_transactivation_domain"/>
</dbReference>
<keyword evidence="2 13" id="KW-0053">Apoptosis</keyword>
<reference evidence="18" key="1">
    <citation type="submission" date="2025-08" db="UniProtKB">
        <authorList>
            <consortium name="RefSeq"/>
        </authorList>
    </citation>
    <scope>IDENTIFICATION</scope>
</reference>
<feature type="site" description="Interaction with DNA" evidence="11">
    <location>
        <position position="139"/>
    </location>
</feature>
<dbReference type="InterPro" id="IPR012346">
    <property type="entry name" value="p53/RUNT-type_TF_DNA-bd_sf"/>
</dbReference>
<feature type="region of interest" description="Disordered" evidence="14">
    <location>
        <begin position="380"/>
        <end position="422"/>
    </location>
</feature>
<evidence type="ECO:0000259" key="16">
    <source>
        <dbReference type="Pfam" id="PF08563"/>
    </source>
</evidence>
<evidence type="ECO:0000256" key="5">
    <source>
        <dbReference type="ARBA" id="ARBA00023015"/>
    </source>
</evidence>
<keyword evidence="7 13" id="KW-0010">Activator</keyword>
<dbReference type="PANTHER" id="PTHR11447">
    <property type="entry name" value="CELLULAR TUMOR ANTIGEN P53"/>
    <property type="match status" value="1"/>
</dbReference>
<keyword evidence="13" id="KW-0131">Cell cycle</keyword>
<dbReference type="GeneID" id="106537915"/>
<dbReference type="GO" id="GO:0005737">
    <property type="term" value="C:cytoplasm"/>
    <property type="evidence" value="ECO:0007669"/>
    <property type="project" value="UniProtKB-SubCell"/>
</dbReference>
<evidence type="ECO:0000313" key="17">
    <source>
        <dbReference type="Proteomes" id="UP000504617"/>
    </source>
</evidence>
<sequence length="422" mass="46971">MEQAAGEEIDGSLSLPLSQDTFEEIWTSQITNLFAESEMMPASIQQATTFHQEAGSSMDQTNFGLLAAGAPLVHLAESYTAGEDYSNFSGLGEFPVDSQFQLNEPKDYGAGESCVFPPTEDHAGQFDFDLEFEKSGTAKSVTYTYSPELNKLYCQMCKTCKVLVKTSGTPPLGSVIRAMAVYKQSEHMAEVVRRCPTHERQPMHNDEVTPADHLIRVEGNPQARYYTDPATKRHSVCVPYQKPQVGMACSIILYNYMCNSSCMGGMNRRPIIAILTLETSHGEILGRRCFEVRICACPGRDRRSEEQAKEKALETTKKSKLEGAPSQGQRPCAPSRRPVQIPPQKDEDESGGIYTLVIRNRRHYNTLKEILDALEYKEAHEKENSEGCKTGKSLLKSRKRGSKLTSSHQTKVCVKDETPDSN</sequence>
<dbReference type="PROSITE" id="PS00348">
    <property type="entry name" value="P53"/>
    <property type="match status" value="1"/>
</dbReference>
<comment type="subunit">
    <text evidence="13">Binds DNA as a homotetramer.</text>
</comment>
<evidence type="ECO:0000256" key="3">
    <source>
        <dbReference type="ARBA" id="ARBA00022723"/>
    </source>
</evidence>
<keyword evidence="17" id="KW-1185">Reference proteome</keyword>
<evidence type="ECO:0000256" key="6">
    <source>
        <dbReference type="ARBA" id="ARBA00023125"/>
    </source>
</evidence>
<evidence type="ECO:0000256" key="8">
    <source>
        <dbReference type="ARBA" id="ARBA00023163"/>
    </source>
</evidence>
<dbReference type="InterPro" id="IPR002117">
    <property type="entry name" value="p53_tumour_suppressor"/>
</dbReference>
<evidence type="ECO:0000256" key="1">
    <source>
        <dbReference type="ARBA" id="ARBA00006167"/>
    </source>
</evidence>